<protein>
    <submittedName>
        <fullName evidence="2">Alpha/beta hydrolase</fullName>
    </submittedName>
</protein>
<dbReference type="EMBL" id="CP032828">
    <property type="protein sequence ID" value="AYJ84914.1"/>
    <property type="molecule type" value="Genomic_DNA"/>
</dbReference>
<dbReference type="Pfam" id="PF00561">
    <property type="entry name" value="Abhydrolase_1"/>
    <property type="match status" value="1"/>
</dbReference>
<dbReference type="KEGG" id="spha:D3Y57_02295"/>
<organism evidence="2 3">
    <name type="scientific">Sphingomonas paeninsulae</name>
    <dbReference type="NCBI Taxonomy" id="2319844"/>
    <lineage>
        <taxon>Bacteria</taxon>
        <taxon>Pseudomonadati</taxon>
        <taxon>Pseudomonadota</taxon>
        <taxon>Alphaproteobacteria</taxon>
        <taxon>Sphingomonadales</taxon>
        <taxon>Sphingomonadaceae</taxon>
        <taxon>Sphingomonas</taxon>
    </lineage>
</organism>
<dbReference type="PRINTS" id="PR00111">
    <property type="entry name" value="ABHYDROLASE"/>
</dbReference>
<dbReference type="PANTHER" id="PTHR43798">
    <property type="entry name" value="MONOACYLGLYCEROL LIPASE"/>
    <property type="match status" value="1"/>
</dbReference>
<accession>A0A494TCE3</accession>
<proteinExistence type="predicted"/>
<dbReference type="AlphaFoldDB" id="A0A494TCE3"/>
<dbReference type="OrthoDB" id="9808398at2"/>
<dbReference type="PANTHER" id="PTHR43798:SF33">
    <property type="entry name" value="HYDROLASE, PUTATIVE (AFU_ORTHOLOGUE AFUA_2G14860)-RELATED"/>
    <property type="match status" value="1"/>
</dbReference>
<dbReference type="InterPro" id="IPR000639">
    <property type="entry name" value="Epox_hydrolase-like"/>
</dbReference>
<evidence type="ECO:0000313" key="3">
    <source>
        <dbReference type="Proteomes" id="UP000276254"/>
    </source>
</evidence>
<evidence type="ECO:0000259" key="1">
    <source>
        <dbReference type="Pfam" id="PF00561"/>
    </source>
</evidence>
<keyword evidence="2" id="KW-0614">Plasmid</keyword>
<dbReference type="Proteomes" id="UP000276254">
    <property type="component" value="Plasmid unnamed1"/>
</dbReference>
<gene>
    <name evidence="2" type="ORF">D3Y57_02295</name>
</gene>
<dbReference type="GO" id="GO:0016787">
    <property type="term" value="F:hydrolase activity"/>
    <property type="evidence" value="ECO:0007669"/>
    <property type="project" value="UniProtKB-KW"/>
</dbReference>
<dbReference type="InterPro" id="IPR029058">
    <property type="entry name" value="AB_hydrolase_fold"/>
</dbReference>
<name>A0A494TCE3_SPHPE</name>
<dbReference type="PRINTS" id="PR00412">
    <property type="entry name" value="EPOXHYDRLASE"/>
</dbReference>
<feature type="domain" description="AB hydrolase-1" evidence="1">
    <location>
        <begin position="29"/>
        <end position="274"/>
    </location>
</feature>
<keyword evidence="2" id="KW-0378">Hydrolase</keyword>
<dbReference type="GO" id="GO:0016020">
    <property type="term" value="C:membrane"/>
    <property type="evidence" value="ECO:0007669"/>
    <property type="project" value="TreeGrafter"/>
</dbReference>
<dbReference type="SUPFAM" id="SSF53474">
    <property type="entry name" value="alpha/beta-Hydrolases"/>
    <property type="match status" value="1"/>
</dbReference>
<evidence type="ECO:0000313" key="2">
    <source>
        <dbReference type="EMBL" id="AYJ84914.1"/>
    </source>
</evidence>
<keyword evidence="3" id="KW-1185">Reference proteome</keyword>
<dbReference type="Gene3D" id="3.40.50.1820">
    <property type="entry name" value="alpha/beta hydrolase"/>
    <property type="match status" value="1"/>
</dbReference>
<geneLocation type="plasmid" evidence="2">
    <name>unnamed1</name>
</geneLocation>
<dbReference type="InterPro" id="IPR050266">
    <property type="entry name" value="AB_hydrolase_sf"/>
</dbReference>
<reference evidence="2 3" key="1">
    <citation type="submission" date="2018-09" db="EMBL/GenBank/DDBJ databases">
        <title>Sphingomonas peninsula sp. nov., isolated from fildes peninsula, Antarctic soil.</title>
        <authorList>
            <person name="Yingchao G."/>
        </authorList>
    </citation>
    <scope>NUCLEOTIDE SEQUENCE [LARGE SCALE GENOMIC DNA]</scope>
    <source>
        <strain evidence="2 3">YZ-8</strain>
        <plasmid evidence="2 3">unnamed1</plasmid>
    </source>
</reference>
<dbReference type="InterPro" id="IPR000073">
    <property type="entry name" value="AB_hydrolase_1"/>
</dbReference>
<sequence length="297" mass="33899">MNDLGPTSHRFVSQRLALHYLDWGNPDAPLVILVHGGRDHAHNWDWIAQELRSDWHVICPDLRGHGDSAWSPDGSYSMPYYVSDLAQLIHQTSDGPVSIVAHSLGGAISLRYAGLYPDRVRRLAVIEGLGISPLEERAANPPAEVWRDWIDERRALSARTPRRYATMDQAFVRMTEENPHLEADRARHLMIHGMNRNEDGTYSWKFDNYVRSSLPMGITDDELHELWQEINCPVWLVHGASSFARHPGLDGRADYFRNASVTSYERAGHWVHHDRFDRFVTDLKLYLACATTILITG</sequence>